<dbReference type="OrthoDB" id="2360475at2"/>
<feature type="domain" description="Polysaccharide chain length determinant N-terminal" evidence="8">
    <location>
        <begin position="10"/>
        <end position="100"/>
    </location>
</feature>
<dbReference type="InterPro" id="IPR003856">
    <property type="entry name" value="LPS_length_determ_N"/>
</dbReference>
<evidence type="ECO:0000313" key="10">
    <source>
        <dbReference type="Proteomes" id="UP000199800"/>
    </source>
</evidence>
<feature type="transmembrane region" description="Helical" evidence="7">
    <location>
        <begin position="184"/>
        <end position="202"/>
    </location>
</feature>
<dbReference type="GO" id="GO:0004713">
    <property type="term" value="F:protein tyrosine kinase activity"/>
    <property type="evidence" value="ECO:0007669"/>
    <property type="project" value="TreeGrafter"/>
</dbReference>
<evidence type="ECO:0000256" key="6">
    <source>
        <dbReference type="ARBA" id="ARBA00023136"/>
    </source>
</evidence>
<feature type="transmembrane region" description="Helical" evidence="7">
    <location>
        <begin position="24"/>
        <end position="42"/>
    </location>
</feature>
<dbReference type="STRING" id="29364.SAMN04487772_101115"/>
<keyword evidence="10" id="KW-1185">Reference proteome</keyword>
<dbReference type="PANTHER" id="PTHR32309:SF13">
    <property type="entry name" value="FERRIC ENTEROBACTIN TRANSPORT PROTEIN FEPE"/>
    <property type="match status" value="1"/>
</dbReference>
<keyword evidence="5 7" id="KW-1133">Transmembrane helix</keyword>
<dbReference type="GO" id="GO:0005886">
    <property type="term" value="C:plasma membrane"/>
    <property type="evidence" value="ECO:0007669"/>
    <property type="project" value="UniProtKB-SubCell"/>
</dbReference>
<evidence type="ECO:0000256" key="1">
    <source>
        <dbReference type="ARBA" id="ARBA00004651"/>
    </source>
</evidence>
<evidence type="ECO:0000256" key="7">
    <source>
        <dbReference type="SAM" id="Phobius"/>
    </source>
</evidence>
<keyword evidence="6 7" id="KW-0472">Membrane</keyword>
<evidence type="ECO:0000256" key="3">
    <source>
        <dbReference type="ARBA" id="ARBA00022475"/>
    </source>
</evidence>
<dbReference type="AlphaFoldDB" id="A0A1H9Y457"/>
<evidence type="ECO:0000256" key="5">
    <source>
        <dbReference type="ARBA" id="ARBA00022989"/>
    </source>
</evidence>
<accession>A0A1H9Y457</accession>
<dbReference type="RefSeq" id="WP_092474928.1">
    <property type="nucleotide sequence ID" value="NZ_FOHN01000001.1"/>
</dbReference>
<protein>
    <submittedName>
        <fullName evidence="9">Capsular polysaccharide biosynthesis protein</fullName>
    </submittedName>
</protein>
<evidence type="ECO:0000256" key="2">
    <source>
        <dbReference type="ARBA" id="ARBA00006683"/>
    </source>
</evidence>
<reference evidence="9 10" key="1">
    <citation type="submission" date="2016-10" db="EMBL/GenBank/DDBJ databases">
        <authorList>
            <person name="de Groot N.N."/>
        </authorList>
    </citation>
    <scope>NUCLEOTIDE SEQUENCE [LARGE SCALE GENOMIC DNA]</scope>
    <source>
        <strain evidence="9 10">DSM 1801</strain>
    </source>
</reference>
<dbReference type="InterPro" id="IPR050445">
    <property type="entry name" value="Bact_polysacc_biosynth/exp"/>
</dbReference>
<keyword evidence="4 7" id="KW-0812">Transmembrane</keyword>
<gene>
    <name evidence="9" type="ORF">SAMN04487772_101115</name>
</gene>
<organism evidence="9 10">
    <name type="scientific">[Clostridium] polysaccharolyticum</name>
    <dbReference type="NCBI Taxonomy" id="29364"/>
    <lineage>
        <taxon>Bacteria</taxon>
        <taxon>Bacillati</taxon>
        <taxon>Bacillota</taxon>
        <taxon>Clostridia</taxon>
        <taxon>Lachnospirales</taxon>
        <taxon>Lachnospiraceae</taxon>
    </lineage>
</organism>
<dbReference type="Proteomes" id="UP000199800">
    <property type="component" value="Unassembled WGS sequence"/>
</dbReference>
<dbReference type="EMBL" id="FOHN01000001">
    <property type="protein sequence ID" value="SES63460.1"/>
    <property type="molecule type" value="Genomic_DNA"/>
</dbReference>
<proteinExistence type="inferred from homology"/>
<comment type="subcellular location">
    <subcellularLocation>
        <location evidence="1">Cell membrane</location>
        <topology evidence="1">Multi-pass membrane protein</topology>
    </subcellularLocation>
</comment>
<comment type="similarity">
    <text evidence="2">Belongs to the CpsC/CapA family.</text>
</comment>
<dbReference type="Pfam" id="PF02706">
    <property type="entry name" value="Wzz"/>
    <property type="match status" value="1"/>
</dbReference>
<name>A0A1H9Y457_9FIRM</name>
<sequence>MDNESTDGMQLDLLQAVRAVLKKWPIILCLACIASSLSYFYYMKHNSSYYTSYGKIYIIDRDETGLNLSIDDLNIGSQLVEDYKELIRSRFVLERVIKKLGLEITYEELAACVSVESPLETRIIQVAMQYDDRVKTQHILNAIEYVTCNDLASKLGTEHPTIVEKACEPEMHIKYSPLVKAAEIFFVVSFLIAGVIAGADIFNRNVRRKNDIVNGLNIEMLGDVPYVLVHRIPIKIRK</sequence>
<evidence type="ECO:0000259" key="8">
    <source>
        <dbReference type="Pfam" id="PF02706"/>
    </source>
</evidence>
<evidence type="ECO:0000256" key="4">
    <source>
        <dbReference type="ARBA" id="ARBA00022692"/>
    </source>
</evidence>
<dbReference type="PANTHER" id="PTHR32309">
    <property type="entry name" value="TYROSINE-PROTEIN KINASE"/>
    <property type="match status" value="1"/>
</dbReference>
<evidence type="ECO:0000313" key="9">
    <source>
        <dbReference type="EMBL" id="SES63460.1"/>
    </source>
</evidence>
<keyword evidence="3" id="KW-1003">Cell membrane</keyword>